<reference evidence="2 3" key="2">
    <citation type="journal article" date="2012" name="PLoS Pathog.">
        <title>Diverse lifestyles and strategies of plant pathogenesis encoded in the genomes of eighteen Dothideomycetes fungi.</title>
        <authorList>
            <person name="Ohm R.A."/>
            <person name="Feau N."/>
            <person name="Henrissat B."/>
            <person name="Schoch C.L."/>
            <person name="Horwitz B.A."/>
            <person name="Barry K.W."/>
            <person name="Condon B.J."/>
            <person name="Copeland A.C."/>
            <person name="Dhillon B."/>
            <person name="Glaser F."/>
            <person name="Hesse C.N."/>
            <person name="Kosti I."/>
            <person name="LaButti K."/>
            <person name="Lindquist E.A."/>
            <person name="Lucas S."/>
            <person name="Salamov A.A."/>
            <person name="Bradshaw R.E."/>
            <person name="Ciuffetti L."/>
            <person name="Hamelin R.C."/>
            <person name="Kema G.H.J."/>
            <person name="Lawrence C."/>
            <person name="Scott J.A."/>
            <person name="Spatafora J.W."/>
            <person name="Turgeon B.G."/>
            <person name="de Wit P.J.G.M."/>
            <person name="Zhong S."/>
            <person name="Goodwin S.B."/>
            <person name="Grigoriev I.V."/>
        </authorList>
    </citation>
    <scope>NUCLEOTIDE SEQUENCE [LARGE SCALE GENOMIC DNA]</scope>
    <source>
        <strain evidence="3">NZE10 / CBS 128990</strain>
    </source>
</reference>
<dbReference type="HOGENOM" id="CLU_1845048_0_0_1"/>
<dbReference type="Proteomes" id="UP000016933">
    <property type="component" value="Unassembled WGS sequence"/>
</dbReference>
<dbReference type="EMBL" id="KB446537">
    <property type="protein sequence ID" value="EME46766.1"/>
    <property type="molecule type" value="Genomic_DNA"/>
</dbReference>
<accession>N1PTH0</accession>
<evidence type="ECO:0008006" key="4">
    <source>
        <dbReference type="Google" id="ProtNLM"/>
    </source>
</evidence>
<name>N1PTH0_DOTSN</name>
<sequence length="139" mass="15008">MPRASLSESEMRLVAYAWQCLKSEAAIDYPQFAKLGSFGSVNSARARWSKVHLKLKAAVKKYASPARPDQSLEITPSPETPSSSPSGSSTKKRPIEESTPSPSKRPKRSTGKIASCKTPAGVHSDDSNDFVLEPEGLAF</sequence>
<keyword evidence="3" id="KW-1185">Reference proteome</keyword>
<evidence type="ECO:0000256" key="1">
    <source>
        <dbReference type="SAM" id="MobiDB-lite"/>
    </source>
</evidence>
<gene>
    <name evidence="2" type="ORF">DOTSEDRAFT_33322</name>
</gene>
<feature type="compositionally biased region" description="Low complexity" evidence="1">
    <location>
        <begin position="75"/>
        <end position="89"/>
    </location>
</feature>
<feature type="region of interest" description="Disordered" evidence="1">
    <location>
        <begin position="61"/>
        <end position="139"/>
    </location>
</feature>
<evidence type="ECO:0000313" key="2">
    <source>
        <dbReference type="EMBL" id="EME46766.1"/>
    </source>
</evidence>
<dbReference type="AlphaFoldDB" id="N1PTH0"/>
<evidence type="ECO:0000313" key="3">
    <source>
        <dbReference type="Proteomes" id="UP000016933"/>
    </source>
</evidence>
<proteinExistence type="predicted"/>
<protein>
    <recommendedName>
        <fullName evidence="4">Myb-like domain-containing protein</fullName>
    </recommendedName>
</protein>
<dbReference type="OrthoDB" id="5403747at2759"/>
<reference evidence="3" key="1">
    <citation type="journal article" date="2012" name="PLoS Genet.">
        <title>The genomes of the fungal plant pathogens Cladosporium fulvum and Dothistroma septosporum reveal adaptation to different hosts and lifestyles but also signatures of common ancestry.</title>
        <authorList>
            <person name="de Wit P.J.G.M."/>
            <person name="van der Burgt A."/>
            <person name="Oekmen B."/>
            <person name="Stergiopoulos I."/>
            <person name="Abd-Elsalam K.A."/>
            <person name="Aerts A.L."/>
            <person name="Bahkali A.H."/>
            <person name="Beenen H.G."/>
            <person name="Chettri P."/>
            <person name="Cox M.P."/>
            <person name="Datema E."/>
            <person name="de Vries R.P."/>
            <person name="Dhillon B."/>
            <person name="Ganley A.R."/>
            <person name="Griffiths S.A."/>
            <person name="Guo Y."/>
            <person name="Hamelin R.C."/>
            <person name="Henrissat B."/>
            <person name="Kabir M.S."/>
            <person name="Jashni M.K."/>
            <person name="Kema G."/>
            <person name="Klaubauf S."/>
            <person name="Lapidus A."/>
            <person name="Levasseur A."/>
            <person name="Lindquist E."/>
            <person name="Mehrabi R."/>
            <person name="Ohm R.A."/>
            <person name="Owen T.J."/>
            <person name="Salamov A."/>
            <person name="Schwelm A."/>
            <person name="Schijlen E."/>
            <person name="Sun H."/>
            <person name="van den Burg H.A."/>
            <person name="van Ham R.C.H.J."/>
            <person name="Zhang S."/>
            <person name="Goodwin S.B."/>
            <person name="Grigoriev I.V."/>
            <person name="Collemare J."/>
            <person name="Bradshaw R.E."/>
        </authorList>
    </citation>
    <scope>NUCLEOTIDE SEQUENCE [LARGE SCALE GENOMIC DNA]</scope>
    <source>
        <strain evidence="3">NZE10 / CBS 128990</strain>
    </source>
</reference>
<organism evidence="2 3">
    <name type="scientific">Dothistroma septosporum (strain NZE10 / CBS 128990)</name>
    <name type="common">Red band needle blight fungus</name>
    <name type="synonym">Mycosphaerella pini</name>
    <dbReference type="NCBI Taxonomy" id="675120"/>
    <lineage>
        <taxon>Eukaryota</taxon>
        <taxon>Fungi</taxon>
        <taxon>Dikarya</taxon>
        <taxon>Ascomycota</taxon>
        <taxon>Pezizomycotina</taxon>
        <taxon>Dothideomycetes</taxon>
        <taxon>Dothideomycetidae</taxon>
        <taxon>Mycosphaerellales</taxon>
        <taxon>Mycosphaerellaceae</taxon>
        <taxon>Dothistroma</taxon>
    </lineage>
</organism>